<evidence type="ECO:0000313" key="3">
    <source>
        <dbReference type="Proteomes" id="UP000652761"/>
    </source>
</evidence>
<keyword evidence="3" id="KW-1185">Reference proteome</keyword>
<feature type="region of interest" description="Disordered" evidence="1">
    <location>
        <begin position="1"/>
        <end position="20"/>
    </location>
</feature>
<proteinExistence type="predicted"/>
<evidence type="ECO:0000256" key="1">
    <source>
        <dbReference type="SAM" id="MobiDB-lite"/>
    </source>
</evidence>
<evidence type="ECO:0000313" key="2">
    <source>
        <dbReference type="EMBL" id="MQM08204.1"/>
    </source>
</evidence>
<name>A0A843WW89_COLES</name>
<comment type="caution">
    <text evidence="2">The sequence shown here is derived from an EMBL/GenBank/DDBJ whole genome shotgun (WGS) entry which is preliminary data.</text>
</comment>
<protein>
    <submittedName>
        <fullName evidence="2">Uncharacterized protein</fullName>
    </submittedName>
</protein>
<feature type="compositionally biased region" description="Basic and acidic residues" evidence="1">
    <location>
        <begin position="1"/>
        <end position="12"/>
    </location>
</feature>
<accession>A0A843WW89</accession>
<dbReference type="EMBL" id="NMUH01004058">
    <property type="protein sequence ID" value="MQM08204.1"/>
    <property type="molecule type" value="Genomic_DNA"/>
</dbReference>
<dbReference type="AlphaFoldDB" id="A0A843WW89"/>
<organism evidence="2 3">
    <name type="scientific">Colocasia esculenta</name>
    <name type="common">Wild taro</name>
    <name type="synonym">Arum esculentum</name>
    <dbReference type="NCBI Taxonomy" id="4460"/>
    <lineage>
        <taxon>Eukaryota</taxon>
        <taxon>Viridiplantae</taxon>
        <taxon>Streptophyta</taxon>
        <taxon>Embryophyta</taxon>
        <taxon>Tracheophyta</taxon>
        <taxon>Spermatophyta</taxon>
        <taxon>Magnoliopsida</taxon>
        <taxon>Liliopsida</taxon>
        <taxon>Araceae</taxon>
        <taxon>Aroideae</taxon>
        <taxon>Colocasieae</taxon>
        <taxon>Colocasia</taxon>
    </lineage>
</organism>
<reference evidence="2" key="1">
    <citation type="submission" date="2017-07" db="EMBL/GenBank/DDBJ databases">
        <title>Taro Niue Genome Assembly and Annotation.</title>
        <authorList>
            <person name="Atibalentja N."/>
            <person name="Keating K."/>
            <person name="Fields C.J."/>
        </authorList>
    </citation>
    <scope>NUCLEOTIDE SEQUENCE</scope>
    <source>
        <strain evidence="2">Niue_2</strain>
        <tissue evidence="2">Leaf</tissue>
    </source>
</reference>
<gene>
    <name evidence="2" type="ORF">Taro_041057</name>
</gene>
<sequence length="94" mass="10384">MGFQDKGREGIARRRQGVVKNATGLSDSGSMIATKVLSQSGRDMSGCRDEASEGDASSRRVHRICARTCQSKDRFLDCGPELPCIDTRCFRNRE</sequence>
<dbReference type="Proteomes" id="UP000652761">
    <property type="component" value="Unassembled WGS sequence"/>
</dbReference>